<dbReference type="GO" id="GO:0016747">
    <property type="term" value="F:acyltransferase activity, transferring groups other than amino-acyl groups"/>
    <property type="evidence" value="ECO:0007669"/>
    <property type="project" value="InterPro"/>
</dbReference>
<dbReference type="OrthoDB" id="120213at2157"/>
<proteinExistence type="inferred from homology"/>
<dbReference type="AlphaFoldDB" id="J2ZKF0"/>
<protein>
    <submittedName>
        <fullName evidence="5">GCN5-related N-acetyltransferase</fullName>
    </submittedName>
</protein>
<dbReference type="Pfam" id="PF13302">
    <property type="entry name" value="Acetyltransf_3"/>
    <property type="match status" value="1"/>
</dbReference>
<organism evidence="5 6">
    <name type="scientific">Halogranum salarium B-1</name>
    <dbReference type="NCBI Taxonomy" id="1210908"/>
    <lineage>
        <taxon>Archaea</taxon>
        <taxon>Methanobacteriati</taxon>
        <taxon>Methanobacteriota</taxon>
        <taxon>Stenosarchaea group</taxon>
        <taxon>Halobacteria</taxon>
        <taxon>Halobacteriales</taxon>
        <taxon>Haloferacaceae</taxon>
    </lineage>
</organism>
<dbReference type="InterPro" id="IPR051531">
    <property type="entry name" value="N-acetyltransferase"/>
</dbReference>
<dbReference type="SUPFAM" id="SSF55729">
    <property type="entry name" value="Acyl-CoA N-acyltransferases (Nat)"/>
    <property type="match status" value="1"/>
</dbReference>
<dbReference type="RefSeq" id="WP_009365556.1">
    <property type="nucleotide sequence ID" value="NZ_ALJD01000002.1"/>
</dbReference>
<comment type="caution">
    <text evidence="5">The sequence shown here is derived from an EMBL/GenBank/DDBJ whole genome shotgun (WGS) entry which is preliminary data.</text>
</comment>
<accession>J2ZKF0</accession>
<sequence>MPGSTFLYGERLTLRTVERDDTEFLQRWQSDPRVRVPLGMMHPQNRKQVEAGMEKYVESDDGINLLVCVDDWEETDGADVDGDGDGDADEPAPIGMVSVMHLDHTRPELAYWLIPDARGDGYATEAMELLLDYTFDTFEIAGLWAQAFAYNEGSWGLLERLGFEHEGTMRNHRFVRGEYVDVVCYGLLREEWSDRE</sequence>
<evidence type="ECO:0000313" key="6">
    <source>
        <dbReference type="Proteomes" id="UP000007813"/>
    </source>
</evidence>
<name>J2ZKF0_9EURY</name>
<dbReference type="eggNOG" id="arCOG00842">
    <property type="taxonomic scope" value="Archaea"/>
</dbReference>
<dbReference type="Gene3D" id="3.40.630.30">
    <property type="match status" value="1"/>
</dbReference>
<evidence type="ECO:0000256" key="3">
    <source>
        <dbReference type="ARBA" id="ARBA00038502"/>
    </source>
</evidence>
<gene>
    <name evidence="5" type="ORF">HSB1_02110</name>
</gene>
<dbReference type="PANTHER" id="PTHR43792:SF8">
    <property type="entry name" value="[RIBOSOMAL PROTEIN US5]-ALANINE N-ACETYLTRANSFERASE"/>
    <property type="match status" value="1"/>
</dbReference>
<keyword evidence="1 5" id="KW-0808">Transferase</keyword>
<keyword evidence="2" id="KW-0012">Acyltransferase</keyword>
<dbReference type="PROSITE" id="PS51186">
    <property type="entry name" value="GNAT"/>
    <property type="match status" value="1"/>
</dbReference>
<feature type="domain" description="N-acetyltransferase" evidence="4">
    <location>
        <begin position="12"/>
        <end position="190"/>
    </location>
</feature>
<dbReference type="InterPro" id="IPR000182">
    <property type="entry name" value="GNAT_dom"/>
</dbReference>
<dbReference type="InterPro" id="IPR016181">
    <property type="entry name" value="Acyl_CoA_acyltransferase"/>
</dbReference>
<evidence type="ECO:0000259" key="4">
    <source>
        <dbReference type="PROSITE" id="PS51186"/>
    </source>
</evidence>
<dbReference type="Proteomes" id="UP000007813">
    <property type="component" value="Unassembled WGS sequence"/>
</dbReference>
<evidence type="ECO:0000313" key="5">
    <source>
        <dbReference type="EMBL" id="EJN61170.1"/>
    </source>
</evidence>
<evidence type="ECO:0000256" key="1">
    <source>
        <dbReference type="ARBA" id="ARBA00022679"/>
    </source>
</evidence>
<dbReference type="EMBL" id="ALJD01000002">
    <property type="protein sequence ID" value="EJN61170.1"/>
    <property type="molecule type" value="Genomic_DNA"/>
</dbReference>
<evidence type="ECO:0000256" key="2">
    <source>
        <dbReference type="ARBA" id="ARBA00023315"/>
    </source>
</evidence>
<dbReference type="PANTHER" id="PTHR43792">
    <property type="entry name" value="GNAT FAMILY, PUTATIVE (AFU_ORTHOLOGUE AFUA_3G00765)-RELATED-RELATED"/>
    <property type="match status" value="1"/>
</dbReference>
<comment type="similarity">
    <text evidence="3">Belongs to the acetyltransferase family. RimJ subfamily.</text>
</comment>
<reference evidence="5 6" key="1">
    <citation type="journal article" date="2012" name="J. Bacteriol.">
        <title>Draft Genome Sequence of the Extremely Halophilic Archaeon Halogranum salarium B-1T.</title>
        <authorList>
            <person name="Kim K.K."/>
            <person name="Lee K.C."/>
            <person name="Lee J.S."/>
        </authorList>
    </citation>
    <scope>NUCLEOTIDE SEQUENCE [LARGE SCALE GENOMIC DNA]</scope>
    <source>
        <strain evidence="5 6">B-1</strain>
    </source>
</reference>